<organism evidence="1">
    <name type="scientific">marine sediment metagenome</name>
    <dbReference type="NCBI Taxonomy" id="412755"/>
    <lineage>
        <taxon>unclassified sequences</taxon>
        <taxon>metagenomes</taxon>
        <taxon>ecological metagenomes</taxon>
    </lineage>
</organism>
<dbReference type="AlphaFoldDB" id="X1U5Z5"/>
<accession>X1U5Z5</accession>
<gene>
    <name evidence="1" type="ORF">S12H4_15585</name>
</gene>
<proteinExistence type="predicted"/>
<name>X1U5Z5_9ZZZZ</name>
<protein>
    <submittedName>
        <fullName evidence="1">Uncharacterized protein</fullName>
    </submittedName>
</protein>
<sequence length="38" mass="4377">LDFQKWLKHSFGLVFLGIPYSDKVIFKAKNIVCGFFLG</sequence>
<comment type="caution">
    <text evidence="1">The sequence shown here is derived from an EMBL/GenBank/DDBJ whole genome shotgun (WGS) entry which is preliminary data.</text>
</comment>
<dbReference type="EMBL" id="BARW01007497">
    <property type="protein sequence ID" value="GAI87739.1"/>
    <property type="molecule type" value="Genomic_DNA"/>
</dbReference>
<evidence type="ECO:0000313" key="1">
    <source>
        <dbReference type="EMBL" id="GAI87739.1"/>
    </source>
</evidence>
<reference evidence="1" key="1">
    <citation type="journal article" date="2014" name="Front. Microbiol.">
        <title>High frequency of phylogenetically diverse reductive dehalogenase-homologous genes in deep subseafloor sedimentary metagenomes.</title>
        <authorList>
            <person name="Kawai M."/>
            <person name="Futagami T."/>
            <person name="Toyoda A."/>
            <person name="Takaki Y."/>
            <person name="Nishi S."/>
            <person name="Hori S."/>
            <person name="Arai W."/>
            <person name="Tsubouchi T."/>
            <person name="Morono Y."/>
            <person name="Uchiyama I."/>
            <person name="Ito T."/>
            <person name="Fujiyama A."/>
            <person name="Inagaki F."/>
            <person name="Takami H."/>
        </authorList>
    </citation>
    <scope>NUCLEOTIDE SEQUENCE</scope>
    <source>
        <strain evidence="1">Expedition CK06-06</strain>
    </source>
</reference>
<feature type="non-terminal residue" evidence="1">
    <location>
        <position position="1"/>
    </location>
</feature>